<evidence type="ECO:0000256" key="4">
    <source>
        <dbReference type="ARBA" id="ARBA00023136"/>
    </source>
</evidence>
<dbReference type="GO" id="GO:0006888">
    <property type="term" value="P:endoplasmic reticulum to Golgi vesicle-mediated transport"/>
    <property type="evidence" value="ECO:0007669"/>
    <property type="project" value="TreeGrafter"/>
</dbReference>
<evidence type="ECO:0000313" key="14">
    <source>
        <dbReference type="Proteomes" id="UP000187283"/>
    </source>
</evidence>
<keyword evidence="3" id="KW-0488">Methylation</keyword>
<comment type="subcellular location">
    <subcellularLocation>
        <location evidence="1">Cell membrane</location>
        <topology evidence="1">Lipid-anchor</topology>
        <orientation evidence="1">Cytoplasmic side</orientation>
    </subcellularLocation>
</comment>
<comment type="caution">
    <text evidence="13">The sequence shown here is derived from an EMBL/GenBank/DDBJ whole genome shotgun (WGS) entry which is preliminary data.</text>
</comment>
<dbReference type="InterPro" id="IPR042855">
    <property type="entry name" value="V_SNARE_CC"/>
</dbReference>
<name>A0A1R1YI12_9FUNG</name>
<evidence type="ECO:0000259" key="10">
    <source>
        <dbReference type="PROSITE" id="PS50859"/>
    </source>
</evidence>
<dbReference type="PROSITE" id="PS50859">
    <property type="entry name" value="LONGIN"/>
    <property type="match status" value="1"/>
</dbReference>
<dbReference type="SMART" id="SM01270">
    <property type="entry name" value="Longin"/>
    <property type="match status" value="1"/>
</dbReference>
<dbReference type="AlphaFoldDB" id="A0A1R1YI12"/>
<protein>
    <recommendedName>
        <fullName evidence="8">Synaptobrevin homolog YKT6</fullName>
    </recommendedName>
</protein>
<dbReference type="Gene3D" id="1.20.5.110">
    <property type="match status" value="1"/>
</dbReference>
<dbReference type="Pfam" id="PF00957">
    <property type="entry name" value="Synaptobrevin"/>
    <property type="match status" value="1"/>
</dbReference>
<evidence type="ECO:0000256" key="1">
    <source>
        <dbReference type="ARBA" id="ARBA00004342"/>
    </source>
</evidence>
<evidence type="ECO:0000313" key="13">
    <source>
        <dbReference type="EMBL" id="OMJ26346.1"/>
    </source>
</evidence>
<dbReference type="InterPro" id="IPR011012">
    <property type="entry name" value="Longin-like_dom_sf"/>
</dbReference>
<dbReference type="CDD" id="cd15867">
    <property type="entry name" value="R-SNARE_YKT6"/>
    <property type="match status" value="1"/>
</dbReference>
<proteinExistence type="inferred from homology"/>
<dbReference type="PROSITE" id="PS50892">
    <property type="entry name" value="V_SNARE"/>
    <property type="match status" value="1"/>
</dbReference>
<keyword evidence="7" id="KW-0636">Prenylation</keyword>
<keyword evidence="4" id="KW-0472">Membrane</keyword>
<feature type="domain" description="V-SNARE coiled-coil homology" evidence="11">
    <location>
        <begin position="137"/>
        <end position="197"/>
    </location>
</feature>
<dbReference type="EMBL" id="LSSN01000030">
    <property type="protein sequence ID" value="OMJ26346.1"/>
    <property type="molecule type" value="Genomic_DNA"/>
</dbReference>
<evidence type="ECO:0000259" key="11">
    <source>
        <dbReference type="PROSITE" id="PS50892"/>
    </source>
</evidence>
<dbReference type="SUPFAM" id="SSF64356">
    <property type="entry name" value="SNARE-like"/>
    <property type="match status" value="1"/>
</dbReference>
<keyword evidence="6" id="KW-0449">Lipoprotein</keyword>
<evidence type="ECO:0000256" key="8">
    <source>
        <dbReference type="ARBA" id="ARBA00026133"/>
    </source>
</evidence>
<keyword evidence="5" id="KW-0564">Palmitate</keyword>
<evidence type="ECO:0000256" key="2">
    <source>
        <dbReference type="ARBA" id="ARBA00008025"/>
    </source>
</evidence>
<accession>A0A1R1YI12</accession>
<evidence type="ECO:0000313" key="12">
    <source>
        <dbReference type="EMBL" id="OMJ13911.1"/>
    </source>
</evidence>
<dbReference type="InterPro" id="IPR045848">
    <property type="entry name" value="R-SNARE_YKT6"/>
</dbReference>
<dbReference type="PANTHER" id="PTHR45806">
    <property type="entry name" value="SYNAPTOBREVIN HOMOLOG YKT6"/>
    <property type="match status" value="1"/>
</dbReference>
<gene>
    <name evidence="13" type="ORF">AYI70_g250</name>
    <name evidence="12" type="ORF">AYI70_g8222</name>
</gene>
<dbReference type="FunFam" id="1.20.5.110:FF:000020">
    <property type="entry name" value="synaptobrevin homolog YKT6"/>
    <property type="match status" value="1"/>
</dbReference>
<dbReference type="Pfam" id="PF13774">
    <property type="entry name" value="Longin"/>
    <property type="match status" value="1"/>
</dbReference>
<dbReference type="CDD" id="cd14824">
    <property type="entry name" value="Longin"/>
    <property type="match status" value="1"/>
</dbReference>
<evidence type="ECO:0000256" key="6">
    <source>
        <dbReference type="ARBA" id="ARBA00023288"/>
    </source>
</evidence>
<evidence type="ECO:0000256" key="7">
    <source>
        <dbReference type="ARBA" id="ARBA00023289"/>
    </source>
</evidence>
<evidence type="ECO:0000256" key="3">
    <source>
        <dbReference type="ARBA" id="ARBA00022481"/>
    </source>
</evidence>
<reference evidence="13 14" key="1">
    <citation type="submission" date="2017-01" db="EMBL/GenBank/DDBJ databases">
        <authorList>
            <person name="Mah S.A."/>
            <person name="Swanson W.J."/>
            <person name="Moy G.W."/>
            <person name="Vacquier V.D."/>
        </authorList>
    </citation>
    <scope>NUCLEOTIDE SEQUENCE [LARGE SCALE GENOMIC DNA]</scope>
    <source>
        <strain evidence="13 14">GSMNP</strain>
    </source>
</reference>
<dbReference type="GO" id="GO:0005886">
    <property type="term" value="C:plasma membrane"/>
    <property type="evidence" value="ECO:0007669"/>
    <property type="project" value="UniProtKB-SubCell"/>
</dbReference>
<feature type="domain" description="Longin" evidence="10">
    <location>
        <begin position="8"/>
        <end position="126"/>
    </location>
</feature>
<sequence>MKVFLLAIVNTNSKPCNVLEKVSDVSSFSFFQRSSIDDFLTFFATTVAERTSPGQRQGVDENNYTAFAYNRTDGLAAVVITDTEYPNRVALSLAGKLLDEFSALNPKASELTKGDGRFQPQLNKYLVDYQSPRQADVIMNVQMELDETKVVLHKTIESVLERGERLDNLVEKSNQLSDQSKMFYKTAKKTNSCCSIM</sequence>
<dbReference type="STRING" id="133412.A0A1R1YI12"/>
<organism evidence="13 14">
    <name type="scientific">Smittium culicis</name>
    <dbReference type="NCBI Taxonomy" id="133412"/>
    <lineage>
        <taxon>Eukaryota</taxon>
        <taxon>Fungi</taxon>
        <taxon>Fungi incertae sedis</taxon>
        <taxon>Zoopagomycota</taxon>
        <taxon>Kickxellomycotina</taxon>
        <taxon>Harpellomycetes</taxon>
        <taxon>Harpellales</taxon>
        <taxon>Legeriomycetaceae</taxon>
        <taxon>Smittium</taxon>
    </lineage>
</organism>
<dbReference type="InterPro" id="IPR010908">
    <property type="entry name" value="Longin_dom"/>
</dbReference>
<dbReference type="GO" id="GO:0005484">
    <property type="term" value="F:SNAP receptor activity"/>
    <property type="evidence" value="ECO:0007669"/>
    <property type="project" value="TreeGrafter"/>
</dbReference>
<dbReference type="SUPFAM" id="SSF58038">
    <property type="entry name" value="SNARE fusion complex"/>
    <property type="match status" value="1"/>
</dbReference>
<dbReference type="GO" id="GO:0005794">
    <property type="term" value="C:Golgi apparatus"/>
    <property type="evidence" value="ECO:0007669"/>
    <property type="project" value="TreeGrafter"/>
</dbReference>
<comment type="similarity">
    <text evidence="2">Belongs to the synaptobrevin family.</text>
</comment>
<dbReference type="OrthoDB" id="27923at2759"/>
<dbReference type="Proteomes" id="UP000187283">
    <property type="component" value="Unassembled WGS sequence"/>
</dbReference>
<dbReference type="PANTHER" id="PTHR45806:SF1">
    <property type="entry name" value="SYNAPTOBREVIN HOMOLOG YKT6"/>
    <property type="match status" value="1"/>
</dbReference>
<keyword evidence="14" id="KW-1185">Reference proteome</keyword>
<dbReference type="Gene3D" id="3.30.450.50">
    <property type="entry name" value="Longin domain"/>
    <property type="match status" value="1"/>
</dbReference>
<evidence type="ECO:0000256" key="5">
    <source>
        <dbReference type="ARBA" id="ARBA00023139"/>
    </source>
</evidence>
<dbReference type="EMBL" id="LSSN01003273">
    <property type="protein sequence ID" value="OMJ13911.1"/>
    <property type="molecule type" value="Genomic_DNA"/>
</dbReference>
<keyword evidence="9" id="KW-0175">Coiled coil</keyword>
<evidence type="ECO:0000256" key="9">
    <source>
        <dbReference type="PROSITE-ProRule" id="PRU00290"/>
    </source>
</evidence>